<feature type="transmembrane region" description="Helical" evidence="8">
    <location>
        <begin position="236"/>
        <end position="256"/>
    </location>
</feature>
<evidence type="ECO:0000256" key="1">
    <source>
        <dbReference type="ARBA" id="ARBA00004141"/>
    </source>
</evidence>
<feature type="transmembrane region" description="Helical" evidence="8">
    <location>
        <begin position="363"/>
        <end position="390"/>
    </location>
</feature>
<reference evidence="9 10" key="1">
    <citation type="submission" date="2022-08" db="EMBL/GenBank/DDBJ databases">
        <title>Myroides zhujiangensis sp. nov., a novel bacterium isolated from sediment in the Pearl River Estuary.</title>
        <authorList>
            <person name="Cui L."/>
        </authorList>
    </citation>
    <scope>NUCLEOTIDE SEQUENCE [LARGE SCALE GENOMIC DNA]</scope>
    <source>
        <strain evidence="9 10">SCSIO 72103</strain>
    </source>
</reference>
<evidence type="ECO:0000256" key="8">
    <source>
        <dbReference type="SAM" id="Phobius"/>
    </source>
</evidence>
<dbReference type="InterPro" id="IPR018365">
    <property type="entry name" value="Cell_cycle_FtsW-rel_CS"/>
</dbReference>
<gene>
    <name evidence="9" type="primary">rodA</name>
    <name evidence="9" type="ORF">NPX36_13900</name>
</gene>
<accession>A0ABY5NSN1</accession>
<evidence type="ECO:0000256" key="3">
    <source>
        <dbReference type="ARBA" id="ARBA00022960"/>
    </source>
</evidence>
<dbReference type="InterPro" id="IPR001182">
    <property type="entry name" value="FtsW/RodA"/>
</dbReference>
<evidence type="ECO:0000313" key="10">
    <source>
        <dbReference type="Proteomes" id="UP001317001"/>
    </source>
</evidence>
<feature type="transmembrane region" description="Helical" evidence="8">
    <location>
        <begin position="12"/>
        <end position="33"/>
    </location>
</feature>
<keyword evidence="10" id="KW-1185">Reference proteome</keyword>
<feature type="transmembrane region" description="Helical" evidence="8">
    <location>
        <begin position="330"/>
        <end position="351"/>
    </location>
</feature>
<feature type="transmembrane region" description="Helical" evidence="8">
    <location>
        <begin position="84"/>
        <end position="101"/>
    </location>
</feature>
<feature type="transmembrane region" description="Helical" evidence="8">
    <location>
        <begin position="53"/>
        <end position="72"/>
    </location>
</feature>
<keyword evidence="5 8" id="KW-0472">Membrane</keyword>
<keyword evidence="4 8" id="KW-1133">Transmembrane helix</keyword>
<evidence type="ECO:0000256" key="5">
    <source>
        <dbReference type="ARBA" id="ARBA00023136"/>
    </source>
</evidence>
<name>A0ABY5NSN1_9FLAO</name>
<proteinExistence type="predicted"/>
<evidence type="ECO:0000256" key="4">
    <source>
        <dbReference type="ARBA" id="ARBA00022989"/>
    </source>
</evidence>
<dbReference type="Pfam" id="PF01098">
    <property type="entry name" value="FTSW_RODA_SPOVE"/>
    <property type="match status" value="1"/>
</dbReference>
<dbReference type="PROSITE" id="PS00428">
    <property type="entry name" value="FTSW_RODA_SPOVE"/>
    <property type="match status" value="1"/>
</dbReference>
<evidence type="ECO:0000313" key="9">
    <source>
        <dbReference type="EMBL" id="UUV21402.1"/>
    </source>
</evidence>
<dbReference type="Proteomes" id="UP001317001">
    <property type="component" value="Chromosome"/>
</dbReference>
<dbReference type="EMBL" id="CP102382">
    <property type="protein sequence ID" value="UUV21402.1"/>
    <property type="molecule type" value="Genomic_DNA"/>
</dbReference>
<feature type="transmembrane region" description="Helical" evidence="8">
    <location>
        <begin position="396"/>
        <end position="415"/>
    </location>
</feature>
<comment type="subcellular location">
    <subcellularLocation>
        <location evidence="1">Membrane</location>
        <topology evidence="1">Multi-pass membrane protein</topology>
    </subcellularLocation>
</comment>
<protein>
    <recommendedName>
        <fullName evidence="7">Cell wall polymerase</fullName>
    </recommendedName>
    <alternativeName>
        <fullName evidence="6">Peptidoglycan polymerase</fullName>
    </alternativeName>
</protein>
<sequence>MVKTKHLANQSVIANVDWLSIFLYAVLVIFGWMNIYSASLPLEPTSVFDFSQIFGKQLLFIGITIPVIIVILSLDAKVYEKYSIIYYFIGILLLMGLFVFGKTIKGQTNWYQFGGISMQPSEFAKIGTALFLSKYISENQTLYETLKEQAIPLGIILLPVAFIMLQPDTGSAMIFAVLFLVLYREGFPAWYLWTGFIAILLFILALTMQPVILIIFILLGCIIHYFYNKSIHRNPIVYVLLAVAMSAFVFSVDYVFENVLESHQKDRINVLLGGDDVNMKKEGYNLNQAMIAIGSGGWIGKGFLEGTQTKGGFVPEQHTDYIFTTVGEEWGFAGSLLVVACFITLVLRIVYLSEKQKNNFARIYGYCVAAILFMHFFVNVSMLIGIFPTIGVPLPFFSYGGSSLIAFTLLLFIFLKLDANKVNEW</sequence>
<organism evidence="9 10">
    <name type="scientific">Paenimyroides aestuarii</name>
    <dbReference type="NCBI Taxonomy" id="2968490"/>
    <lineage>
        <taxon>Bacteria</taxon>
        <taxon>Pseudomonadati</taxon>
        <taxon>Bacteroidota</taxon>
        <taxon>Flavobacteriia</taxon>
        <taxon>Flavobacteriales</taxon>
        <taxon>Flavobacteriaceae</taxon>
        <taxon>Paenimyroides</taxon>
    </lineage>
</organism>
<evidence type="ECO:0000256" key="6">
    <source>
        <dbReference type="ARBA" id="ARBA00032370"/>
    </source>
</evidence>
<evidence type="ECO:0000256" key="2">
    <source>
        <dbReference type="ARBA" id="ARBA00022692"/>
    </source>
</evidence>
<dbReference type="PANTHER" id="PTHR30474:SF1">
    <property type="entry name" value="PEPTIDOGLYCAN GLYCOSYLTRANSFERASE MRDB"/>
    <property type="match status" value="1"/>
</dbReference>
<dbReference type="NCBIfam" id="NF037961">
    <property type="entry name" value="RodA_shape"/>
    <property type="match status" value="1"/>
</dbReference>
<dbReference type="RefSeq" id="WP_257499328.1">
    <property type="nucleotide sequence ID" value="NZ_CP102382.1"/>
</dbReference>
<dbReference type="PANTHER" id="PTHR30474">
    <property type="entry name" value="CELL CYCLE PROTEIN"/>
    <property type="match status" value="1"/>
</dbReference>
<keyword evidence="3" id="KW-0133">Cell shape</keyword>
<feature type="transmembrane region" description="Helical" evidence="8">
    <location>
        <begin position="199"/>
        <end position="227"/>
    </location>
</feature>
<evidence type="ECO:0000256" key="7">
    <source>
        <dbReference type="ARBA" id="ARBA00033270"/>
    </source>
</evidence>
<keyword evidence="2 8" id="KW-0812">Transmembrane</keyword>